<dbReference type="Proteomes" id="UP000433883">
    <property type="component" value="Unassembled WGS sequence"/>
</dbReference>
<keyword evidence="5" id="KW-1185">Reference proteome</keyword>
<dbReference type="EMBL" id="WNWS01000208">
    <property type="protein sequence ID" value="KAE9974855.1"/>
    <property type="molecule type" value="Genomic_DNA"/>
</dbReference>
<dbReference type="AlphaFoldDB" id="A0A8H3ZBM4"/>
<comment type="caution">
    <text evidence="3">The sequence shown here is derived from an EMBL/GenBank/DDBJ whole genome shotgun (WGS) entry which is preliminary data.</text>
</comment>
<name>A0A8H3ZBM4_VENIN</name>
<organism evidence="3 5">
    <name type="scientific">Venturia inaequalis</name>
    <name type="common">Apple scab fungus</name>
    <dbReference type="NCBI Taxonomy" id="5025"/>
    <lineage>
        <taxon>Eukaryota</taxon>
        <taxon>Fungi</taxon>
        <taxon>Dikarya</taxon>
        <taxon>Ascomycota</taxon>
        <taxon>Pezizomycotina</taxon>
        <taxon>Dothideomycetes</taxon>
        <taxon>Pleosporomycetidae</taxon>
        <taxon>Venturiales</taxon>
        <taxon>Venturiaceae</taxon>
        <taxon>Venturia</taxon>
    </lineage>
</organism>
<accession>A0A8H3ZBM4</accession>
<evidence type="ECO:0000313" key="5">
    <source>
        <dbReference type="Proteomes" id="UP000490939"/>
    </source>
</evidence>
<dbReference type="EMBL" id="WNWR01000026">
    <property type="protein sequence ID" value="KAE9993565.1"/>
    <property type="molecule type" value="Genomic_DNA"/>
</dbReference>
<reference evidence="3 5" key="1">
    <citation type="submission" date="2019-07" db="EMBL/GenBank/DDBJ databases">
        <title>Venturia inaequalis Genome Resource.</title>
        <authorList>
            <person name="Lichtner F.J."/>
        </authorList>
    </citation>
    <scope>NUCLEOTIDE SEQUENCE [LARGE SCALE GENOMIC DNA]</scope>
    <source>
        <strain evidence="1 4">120213</strain>
        <strain evidence="2">Bline_iso_100314</strain>
        <strain evidence="3 5">DMI_063113</strain>
    </source>
</reference>
<protein>
    <submittedName>
        <fullName evidence="3">Uncharacterized protein</fullName>
    </submittedName>
</protein>
<dbReference type="Proteomes" id="UP000490939">
    <property type="component" value="Unassembled WGS sequence"/>
</dbReference>
<evidence type="ECO:0000313" key="1">
    <source>
        <dbReference type="EMBL" id="KAE9974855.1"/>
    </source>
</evidence>
<proteinExistence type="predicted"/>
<gene>
    <name evidence="2" type="ORF">BLS_006830</name>
    <name evidence="3" type="ORF">EG327_004324</name>
    <name evidence="1" type="ORF">EG328_003584</name>
</gene>
<evidence type="ECO:0000313" key="4">
    <source>
        <dbReference type="Proteomes" id="UP000447873"/>
    </source>
</evidence>
<evidence type="ECO:0000313" key="3">
    <source>
        <dbReference type="EMBL" id="KAE9993565.1"/>
    </source>
</evidence>
<dbReference type="Proteomes" id="UP000447873">
    <property type="component" value="Unassembled WGS sequence"/>
</dbReference>
<dbReference type="OrthoDB" id="5397557at2759"/>
<evidence type="ECO:0000313" key="2">
    <source>
        <dbReference type="EMBL" id="KAE9981918.1"/>
    </source>
</evidence>
<dbReference type="EMBL" id="WNWQ01000051">
    <property type="protein sequence ID" value="KAE9981918.1"/>
    <property type="molecule type" value="Genomic_DNA"/>
</dbReference>
<sequence>MSEEHAVDLKLCHDWRGKPIIPFKYFVSTSTSAPPANVLTSFIGFAQLPTEIQFRVIKFCDAPTLFHLMRTTSALRSEAKKYFWSQPDIWYRCDSFVLTNMLGSLGPDLYCPHFAENVQQLDVLFTNLKAHFEEPGGSVQLPSAAVPSNTPPNRVEWRCLTRSDKIASFWSTIKKRFPSIKKIVLSDHYPVETYPDNHLGSPCEPLFAAVVRACPPSLNLDVYVCLTNWVRYLYDEIDRLYKLQDSEEIAWELVDDDFRRKMVDRGPKRFEGVVGQYQRYQFHQRFVQNRNRARRHVLMNIWIKHKLANDPAIYVCPHYSCAIPFSTLKEWRRHVLKEKHDIYEGYIENQHSPSSEEFKFDDADLDQDLLRTMRTCIEDYETTQLGLSEQLQAQQQLWGEEGSSKRRRYELAFLAQLELDPQWEISKPVKKSLTWTHLQREMNGED</sequence>